<evidence type="ECO:0000313" key="2">
    <source>
        <dbReference type="EMBL" id="CAH0549407.1"/>
    </source>
</evidence>
<dbReference type="EMBL" id="OV121142">
    <property type="protein sequence ID" value="CAH0549407.1"/>
    <property type="molecule type" value="Genomic_DNA"/>
</dbReference>
<proteinExistence type="predicted"/>
<evidence type="ECO:0000256" key="1">
    <source>
        <dbReference type="SAM" id="MobiDB-lite"/>
    </source>
</evidence>
<sequence length="285" mass="32089">MKKSDIENYSGGSDQSIQDPDKVFQKTPSSKIKVIISENKLASGTVPTVFGGIERFYDNQEDIKQRQQLDFLKVSQKFDSIPAAIENLDDMADNIDNATGYNDASCSFSFIDVAGKFEDLNIAGNLNHQNNVNDSKLNLFNLENDNIYDEHTPGFSSSNPYFSGTYVTTSDSNESLEDTRNINTQTRIGDDFLNFNDFVPLDVNTSSYYNSDIFTTTSNKKNVNFTNDPNYRFPDTFDLSRVTNSRMNFDNANRRNDEKLLVTNNNEDESISSNASDKPVSEENS</sequence>
<feature type="compositionally biased region" description="Polar residues" evidence="1">
    <location>
        <begin position="271"/>
        <end position="285"/>
    </location>
</feature>
<name>A0A9P0FDF5_BRAAE</name>
<organism evidence="2 3">
    <name type="scientific">Brassicogethes aeneus</name>
    <name type="common">Rape pollen beetle</name>
    <name type="synonym">Meligethes aeneus</name>
    <dbReference type="NCBI Taxonomy" id="1431903"/>
    <lineage>
        <taxon>Eukaryota</taxon>
        <taxon>Metazoa</taxon>
        <taxon>Ecdysozoa</taxon>
        <taxon>Arthropoda</taxon>
        <taxon>Hexapoda</taxon>
        <taxon>Insecta</taxon>
        <taxon>Pterygota</taxon>
        <taxon>Neoptera</taxon>
        <taxon>Endopterygota</taxon>
        <taxon>Coleoptera</taxon>
        <taxon>Polyphaga</taxon>
        <taxon>Cucujiformia</taxon>
        <taxon>Nitidulidae</taxon>
        <taxon>Meligethinae</taxon>
        <taxon>Brassicogethes</taxon>
    </lineage>
</organism>
<dbReference type="AlphaFoldDB" id="A0A9P0FDF5"/>
<feature type="region of interest" description="Disordered" evidence="1">
    <location>
        <begin position="1"/>
        <end position="23"/>
    </location>
</feature>
<feature type="region of interest" description="Disordered" evidence="1">
    <location>
        <begin position="261"/>
        <end position="285"/>
    </location>
</feature>
<gene>
    <name evidence="2" type="ORF">MELIAE_LOCUS2561</name>
</gene>
<keyword evidence="3" id="KW-1185">Reference proteome</keyword>
<evidence type="ECO:0000313" key="3">
    <source>
        <dbReference type="Proteomes" id="UP001154078"/>
    </source>
</evidence>
<dbReference type="OrthoDB" id="10642250at2759"/>
<reference evidence="2" key="1">
    <citation type="submission" date="2021-12" db="EMBL/GenBank/DDBJ databases">
        <authorList>
            <person name="King R."/>
        </authorList>
    </citation>
    <scope>NUCLEOTIDE SEQUENCE</scope>
</reference>
<accession>A0A9P0FDF5</accession>
<protein>
    <submittedName>
        <fullName evidence="2">Uncharacterized protein</fullName>
    </submittedName>
</protein>
<dbReference type="Proteomes" id="UP001154078">
    <property type="component" value="Chromosome 11"/>
</dbReference>